<feature type="compositionally biased region" description="Polar residues" evidence="1">
    <location>
        <begin position="140"/>
        <end position="162"/>
    </location>
</feature>
<reference evidence="3" key="1">
    <citation type="submission" date="2020-05" db="EMBL/GenBank/DDBJ databases">
        <title>Phylogenomic resolution of chytrid fungi.</title>
        <authorList>
            <person name="Stajich J.E."/>
            <person name="Amses K."/>
            <person name="Simmons R."/>
            <person name="Seto K."/>
            <person name="Myers J."/>
            <person name="Bonds A."/>
            <person name="Quandt C.A."/>
            <person name="Barry K."/>
            <person name="Liu P."/>
            <person name="Grigoriev I."/>
            <person name="Longcore J.E."/>
            <person name="James T.Y."/>
        </authorList>
    </citation>
    <scope>NUCLEOTIDE SEQUENCE</scope>
    <source>
        <strain evidence="3">JEL0318</strain>
    </source>
</reference>
<feature type="chain" id="PRO_5041913273" evidence="2">
    <location>
        <begin position="25"/>
        <end position="202"/>
    </location>
</feature>
<feature type="signal peptide" evidence="2">
    <location>
        <begin position="1"/>
        <end position="24"/>
    </location>
</feature>
<organism evidence="3 4">
    <name type="scientific">Rhizophlyctis rosea</name>
    <dbReference type="NCBI Taxonomy" id="64517"/>
    <lineage>
        <taxon>Eukaryota</taxon>
        <taxon>Fungi</taxon>
        <taxon>Fungi incertae sedis</taxon>
        <taxon>Chytridiomycota</taxon>
        <taxon>Chytridiomycota incertae sedis</taxon>
        <taxon>Chytridiomycetes</taxon>
        <taxon>Rhizophlyctidales</taxon>
        <taxon>Rhizophlyctidaceae</taxon>
        <taxon>Rhizophlyctis</taxon>
    </lineage>
</organism>
<keyword evidence="2" id="KW-0732">Signal</keyword>
<accession>A0AAD5SHW3</accession>
<evidence type="ECO:0000256" key="1">
    <source>
        <dbReference type="SAM" id="MobiDB-lite"/>
    </source>
</evidence>
<evidence type="ECO:0000313" key="4">
    <source>
        <dbReference type="Proteomes" id="UP001212841"/>
    </source>
</evidence>
<feature type="region of interest" description="Disordered" evidence="1">
    <location>
        <begin position="138"/>
        <end position="162"/>
    </location>
</feature>
<name>A0AAD5SHW3_9FUNG</name>
<proteinExistence type="predicted"/>
<dbReference type="AlphaFoldDB" id="A0AAD5SHW3"/>
<evidence type="ECO:0000256" key="2">
    <source>
        <dbReference type="SAM" id="SignalP"/>
    </source>
</evidence>
<evidence type="ECO:0000313" key="3">
    <source>
        <dbReference type="EMBL" id="KAJ3054753.1"/>
    </source>
</evidence>
<comment type="caution">
    <text evidence="3">The sequence shown here is derived from an EMBL/GenBank/DDBJ whole genome shotgun (WGS) entry which is preliminary data.</text>
</comment>
<dbReference type="Proteomes" id="UP001212841">
    <property type="component" value="Unassembled WGS sequence"/>
</dbReference>
<gene>
    <name evidence="3" type="ORF">HK097_000924</name>
</gene>
<sequence length="202" mass="20703">MHPSTLFLAVTAGLIAGVSTPVKAGTLTWKTPTGNNTSWTAGDIVKIEWSYDDSVDGNLPGRRKNDSIEFMLVDWSKGESKDATPWDPPLASGVLENGSVDGLVPRNATPGSGWVLRGRSGDVWTFSSRLTVLEPKPETAPTTVLNTTGSRPSGSVTTSRTASAGVSPTAAISTGSGAGRVSPACVAGMGAALMGAVGVYIL</sequence>
<protein>
    <submittedName>
        <fullName evidence="3">Uncharacterized protein</fullName>
    </submittedName>
</protein>
<dbReference type="EMBL" id="JADGJD010000118">
    <property type="protein sequence ID" value="KAJ3054753.1"/>
    <property type="molecule type" value="Genomic_DNA"/>
</dbReference>
<keyword evidence="4" id="KW-1185">Reference proteome</keyword>